<sequence length="222" mass="23712">MGGQAERTALTPARRRGFRPTPAEVAAAGDRLLPDLIAPDLDVLFCGINPGLYSAATGWHFARPGNRFWPALHRGGFTPHQVDPADQAELLDHGLGITNLAARASARADELTRDELAEGGRLLVRKVRRYRPRWVAILGVTAYRTAFERRTAVIGRQPETLGGAQLWVLPNPSGLNAHFTVPGLAAEFAALRAAVSADSVTGARAVPNSGGQEQRQVGQTGS</sequence>
<dbReference type="Proteomes" id="UP000646749">
    <property type="component" value="Unassembled WGS sequence"/>
</dbReference>
<dbReference type="Gene3D" id="3.40.470.10">
    <property type="entry name" value="Uracil-DNA glycosylase-like domain"/>
    <property type="match status" value="1"/>
</dbReference>
<dbReference type="PANTHER" id="PTHR12159:SF9">
    <property type="entry name" value="G_T MISMATCH-SPECIFIC THYMINE DNA GLYCOSYLASE"/>
    <property type="match status" value="1"/>
</dbReference>
<protein>
    <submittedName>
        <fullName evidence="6">Mismatch-specific DNA-glycosylase</fullName>
    </submittedName>
</protein>
<evidence type="ECO:0000256" key="3">
    <source>
        <dbReference type="ARBA" id="ARBA00023204"/>
    </source>
</evidence>
<evidence type="ECO:0000256" key="4">
    <source>
        <dbReference type="SAM" id="MobiDB-lite"/>
    </source>
</evidence>
<proteinExistence type="predicted"/>
<dbReference type="CDD" id="cd10028">
    <property type="entry name" value="UDG-F2_TDG_MUG"/>
    <property type="match status" value="1"/>
</dbReference>
<feature type="compositionally biased region" description="Polar residues" evidence="4">
    <location>
        <begin position="209"/>
        <end position="222"/>
    </location>
</feature>
<feature type="region of interest" description="Disordered" evidence="4">
    <location>
        <begin position="203"/>
        <end position="222"/>
    </location>
</feature>
<dbReference type="SMART" id="SM00986">
    <property type="entry name" value="UDG"/>
    <property type="match status" value="1"/>
</dbReference>
<evidence type="ECO:0000256" key="1">
    <source>
        <dbReference type="ARBA" id="ARBA00022763"/>
    </source>
</evidence>
<dbReference type="SMART" id="SM00987">
    <property type="entry name" value="UreE_C"/>
    <property type="match status" value="1"/>
</dbReference>
<evidence type="ECO:0000313" key="7">
    <source>
        <dbReference type="Proteomes" id="UP000646749"/>
    </source>
</evidence>
<keyword evidence="3" id="KW-0234">DNA repair</keyword>
<evidence type="ECO:0000256" key="2">
    <source>
        <dbReference type="ARBA" id="ARBA00022801"/>
    </source>
</evidence>
<feature type="domain" description="Uracil-DNA glycosylase-like" evidence="5">
    <location>
        <begin position="34"/>
        <end position="192"/>
    </location>
</feature>
<dbReference type="SUPFAM" id="SSF52141">
    <property type="entry name" value="Uracil-DNA glycosylase-like"/>
    <property type="match status" value="1"/>
</dbReference>
<dbReference type="PANTHER" id="PTHR12159">
    <property type="entry name" value="G/T AND G/U MISMATCH-SPECIFIC DNA GLYCOSYLASE"/>
    <property type="match status" value="1"/>
</dbReference>
<dbReference type="Pfam" id="PF03167">
    <property type="entry name" value="UDG"/>
    <property type="match status" value="1"/>
</dbReference>
<keyword evidence="1" id="KW-0227">DNA damage</keyword>
<organism evidence="6 7">
    <name type="scientific">Plantactinospora endophytica</name>
    <dbReference type="NCBI Taxonomy" id="673535"/>
    <lineage>
        <taxon>Bacteria</taxon>
        <taxon>Bacillati</taxon>
        <taxon>Actinomycetota</taxon>
        <taxon>Actinomycetes</taxon>
        <taxon>Micromonosporales</taxon>
        <taxon>Micromonosporaceae</taxon>
        <taxon>Plantactinospora</taxon>
    </lineage>
</organism>
<keyword evidence="7" id="KW-1185">Reference proteome</keyword>
<keyword evidence="2" id="KW-0378">Hydrolase</keyword>
<reference evidence="6 7" key="1">
    <citation type="submission" date="2021-01" db="EMBL/GenBank/DDBJ databases">
        <title>Whole genome shotgun sequence of Plantactinospora endophytica NBRC 110450.</title>
        <authorList>
            <person name="Komaki H."/>
            <person name="Tamura T."/>
        </authorList>
    </citation>
    <scope>NUCLEOTIDE SEQUENCE [LARGE SCALE GENOMIC DNA]</scope>
    <source>
        <strain evidence="6 7">NBRC 110450</strain>
    </source>
</reference>
<name>A0ABQ4EFD5_9ACTN</name>
<dbReference type="RefSeq" id="WP_203871267.1">
    <property type="nucleotide sequence ID" value="NZ_BONW01000049.1"/>
</dbReference>
<evidence type="ECO:0000313" key="6">
    <source>
        <dbReference type="EMBL" id="GIG92957.1"/>
    </source>
</evidence>
<feature type="region of interest" description="Disordered" evidence="4">
    <location>
        <begin position="1"/>
        <end position="20"/>
    </location>
</feature>
<gene>
    <name evidence="6" type="ORF">Pen02_78930</name>
</gene>
<dbReference type="InterPro" id="IPR036895">
    <property type="entry name" value="Uracil-DNA_glycosylase-like_sf"/>
</dbReference>
<accession>A0ABQ4EFD5</accession>
<dbReference type="EMBL" id="BONW01000049">
    <property type="protein sequence ID" value="GIG92957.1"/>
    <property type="molecule type" value="Genomic_DNA"/>
</dbReference>
<dbReference type="InterPro" id="IPR005122">
    <property type="entry name" value="Uracil-DNA_glycosylase-like"/>
</dbReference>
<evidence type="ECO:0000259" key="5">
    <source>
        <dbReference type="SMART" id="SM00986"/>
    </source>
</evidence>
<dbReference type="NCBIfam" id="NF007570">
    <property type="entry name" value="PRK10201.1"/>
    <property type="match status" value="1"/>
</dbReference>
<comment type="caution">
    <text evidence="6">The sequence shown here is derived from an EMBL/GenBank/DDBJ whole genome shotgun (WGS) entry which is preliminary data.</text>
</comment>
<dbReference type="InterPro" id="IPR015637">
    <property type="entry name" value="MUG/TDG"/>
</dbReference>